<sequence>VEADFRRRERDLAEAFENAKKAAKEKRERAKMIQRAMGLPVDEDEPEDEESEVYKAASVQRVKSDVPQGFGAPAKVLFKKLVLKRNKTDIQAELRVPSEVRVVRWARAVAESSVKRLILEKTKASVAFPRYECRCFPVKWIRCVSFVTLRGARRAEAVIDQQVPLMKTAL</sequence>
<reference evidence="2" key="1">
    <citation type="submission" date="2021-02" db="EMBL/GenBank/DDBJ databases">
        <authorList>
            <person name="Dougan E. K."/>
            <person name="Rhodes N."/>
            <person name="Thang M."/>
            <person name="Chan C."/>
        </authorList>
    </citation>
    <scope>NUCLEOTIDE SEQUENCE</scope>
</reference>
<proteinExistence type="predicted"/>
<evidence type="ECO:0000313" key="2">
    <source>
        <dbReference type="EMBL" id="CAE8682022.1"/>
    </source>
</evidence>
<comment type="caution">
    <text evidence="2">The sequence shown here is derived from an EMBL/GenBank/DDBJ whole genome shotgun (WGS) entry which is preliminary data.</text>
</comment>
<accession>A0A813JPL4</accession>
<dbReference type="EMBL" id="CAJNNW010026020">
    <property type="protein sequence ID" value="CAE8682022.1"/>
    <property type="molecule type" value="Genomic_DNA"/>
</dbReference>
<dbReference type="Proteomes" id="UP000626109">
    <property type="component" value="Unassembled WGS sequence"/>
</dbReference>
<evidence type="ECO:0000256" key="1">
    <source>
        <dbReference type="SAM" id="Coils"/>
    </source>
</evidence>
<feature type="non-terminal residue" evidence="2">
    <location>
        <position position="1"/>
    </location>
</feature>
<organism evidence="2 3">
    <name type="scientific">Polarella glacialis</name>
    <name type="common">Dinoflagellate</name>
    <dbReference type="NCBI Taxonomy" id="89957"/>
    <lineage>
        <taxon>Eukaryota</taxon>
        <taxon>Sar</taxon>
        <taxon>Alveolata</taxon>
        <taxon>Dinophyceae</taxon>
        <taxon>Suessiales</taxon>
        <taxon>Suessiaceae</taxon>
        <taxon>Polarella</taxon>
    </lineage>
</organism>
<name>A0A813JPL4_POLGL</name>
<protein>
    <submittedName>
        <fullName evidence="2">Uncharacterized protein</fullName>
    </submittedName>
</protein>
<dbReference type="AlphaFoldDB" id="A0A813JPL4"/>
<feature type="coiled-coil region" evidence="1">
    <location>
        <begin position="6"/>
        <end position="36"/>
    </location>
</feature>
<gene>
    <name evidence="2" type="ORF">PGLA2088_LOCUS22742</name>
</gene>
<keyword evidence="1" id="KW-0175">Coiled coil</keyword>
<evidence type="ECO:0000313" key="3">
    <source>
        <dbReference type="Proteomes" id="UP000626109"/>
    </source>
</evidence>